<keyword evidence="4 5" id="KW-0238">DNA-binding</keyword>
<evidence type="ECO:0000256" key="1">
    <source>
        <dbReference type="ARBA" id="ARBA00022723"/>
    </source>
</evidence>
<organism evidence="7 8">
    <name type="scientific">Amphiprion percula</name>
    <name type="common">Orange clownfish</name>
    <name type="synonym">Lutjanus percula</name>
    <dbReference type="NCBI Taxonomy" id="161767"/>
    <lineage>
        <taxon>Eukaryota</taxon>
        <taxon>Metazoa</taxon>
        <taxon>Chordata</taxon>
        <taxon>Craniata</taxon>
        <taxon>Vertebrata</taxon>
        <taxon>Euteleostomi</taxon>
        <taxon>Actinopterygii</taxon>
        <taxon>Neopterygii</taxon>
        <taxon>Teleostei</taxon>
        <taxon>Neoteleostei</taxon>
        <taxon>Acanthomorphata</taxon>
        <taxon>Ovalentaria</taxon>
        <taxon>Pomacentridae</taxon>
        <taxon>Amphiprion</taxon>
    </lineage>
</organism>
<keyword evidence="8" id="KW-1185">Reference proteome</keyword>
<dbReference type="STRING" id="161767.ENSAPEP00000006672"/>
<name>A0A3P8S3N4_AMPPE</name>
<dbReference type="GeneTree" id="ENSGT01150000287118"/>
<accession>A0A3P8S3N4</accession>
<dbReference type="InterPro" id="IPR006612">
    <property type="entry name" value="THAP_Znf"/>
</dbReference>
<dbReference type="InterPro" id="IPR026521">
    <property type="entry name" value="THAP2"/>
</dbReference>
<evidence type="ECO:0000259" key="6">
    <source>
        <dbReference type="PROSITE" id="PS50950"/>
    </source>
</evidence>
<feature type="domain" description="THAP-type" evidence="6">
    <location>
        <begin position="1"/>
        <end position="74"/>
    </location>
</feature>
<evidence type="ECO:0000256" key="2">
    <source>
        <dbReference type="ARBA" id="ARBA00022771"/>
    </source>
</evidence>
<protein>
    <recommendedName>
        <fullName evidence="6">THAP-type domain-containing protein</fullName>
    </recommendedName>
</protein>
<evidence type="ECO:0000313" key="7">
    <source>
        <dbReference type="Ensembl" id="ENSAPEP00000006672.1"/>
    </source>
</evidence>
<keyword evidence="1" id="KW-0479">Metal-binding</keyword>
<reference evidence="7" key="2">
    <citation type="submission" date="2025-08" db="UniProtKB">
        <authorList>
            <consortium name="Ensembl"/>
        </authorList>
    </citation>
    <scope>IDENTIFICATION</scope>
</reference>
<keyword evidence="2 5" id="KW-0863">Zinc-finger</keyword>
<dbReference type="GO" id="GO:0008270">
    <property type="term" value="F:zinc ion binding"/>
    <property type="evidence" value="ECO:0007669"/>
    <property type="project" value="UniProtKB-KW"/>
</dbReference>
<dbReference type="AlphaFoldDB" id="A0A3P8S3N4"/>
<reference evidence="7 8" key="1">
    <citation type="submission" date="2018-03" db="EMBL/GenBank/DDBJ databases">
        <title>Finding Nemo's genes: A chromosome-scale reference assembly of the genome of the orange clownfish Amphiprion percula.</title>
        <authorList>
            <person name="Lehmann R."/>
        </authorList>
    </citation>
    <scope>NUCLEOTIDE SEQUENCE</scope>
</reference>
<dbReference type="SUPFAM" id="SSF57716">
    <property type="entry name" value="Glucocorticoid receptor-like (DNA-binding domain)"/>
    <property type="match status" value="1"/>
</dbReference>
<proteinExistence type="predicted"/>
<evidence type="ECO:0000256" key="3">
    <source>
        <dbReference type="ARBA" id="ARBA00022833"/>
    </source>
</evidence>
<dbReference type="Ensembl" id="ENSAPET00000006845.1">
    <property type="protein sequence ID" value="ENSAPEP00000006672.1"/>
    <property type="gene ID" value="ENSAPEG00000004780.1"/>
</dbReference>
<dbReference type="Proteomes" id="UP000265080">
    <property type="component" value="Chromosome 16"/>
</dbReference>
<dbReference type="Pfam" id="PF05485">
    <property type="entry name" value="THAP"/>
    <property type="match status" value="1"/>
</dbReference>
<dbReference type="PANTHER" id="PTHR47696:SF1">
    <property type="entry name" value="THAP DOMAIN-CONTAINING PROTEIN 2"/>
    <property type="match status" value="1"/>
</dbReference>
<evidence type="ECO:0000313" key="8">
    <source>
        <dbReference type="Proteomes" id="UP000265080"/>
    </source>
</evidence>
<reference evidence="7" key="3">
    <citation type="submission" date="2025-09" db="UniProtKB">
        <authorList>
            <consortium name="Ensembl"/>
        </authorList>
    </citation>
    <scope>IDENTIFICATION</scope>
</reference>
<evidence type="ECO:0000256" key="4">
    <source>
        <dbReference type="ARBA" id="ARBA00023125"/>
    </source>
</evidence>
<dbReference type="PROSITE" id="PS50950">
    <property type="entry name" value="ZF_THAP"/>
    <property type="match status" value="1"/>
</dbReference>
<dbReference type="GO" id="GO:0003677">
    <property type="term" value="F:DNA binding"/>
    <property type="evidence" value="ECO:0007669"/>
    <property type="project" value="UniProtKB-UniRule"/>
</dbReference>
<evidence type="ECO:0000256" key="5">
    <source>
        <dbReference type="PROSITE-ProRule" id="PRU00309"/>
    </source>
</evidence>
<keyword evidence="3" id="KW-0862">Zinc</keyword>
<sequence length="116" mass="13680">MLCADLFTSLSTFLTPCRFPRDYGLRRKWEVALRKEWFAANDEWVLCSDHFKLDEFDRAGQICQLRPGVIPSVFNFLAHLGRGGASLTRMQQLSLIEFHYFHENLHFYSFFIDDPL</sequence>
<dbReference type="SMART" id="SM00980">
    <property type="entry name" value="THAP"/>
    <property type="match status" value="1"/>
</dbReference>
<dbReference type="PANTHER" id="PTHR47696">
    <property type="entry name" value="THAP DOMAIN-CONTAINING PROTEIN 2"/>
    <property type="match status" value="1"/>
</dbReference>